<evidence type="ECO:0000259" key="6">
    <source>
        <dbReference type="PROSITE" id="PS51371"/>
    </source>
</evidence>
<dbReference type="GO" id="GO:0005634">
    <property type="term" value="C:nucleus"/>
    <property type="evidence" value="ECO:0007669"/>
    <property type="project" value="TreeGrafter"/>
</dbReference>
<dbReference type="GO" id="GO:0016301">
    <property type="term" value="F:kinase activity"/>
    <property type="evidence" value="ECO:0007669"/>
    <property type="project" value="UniProtKB-KW"/>
</dbReference>
<protein>
    <submittedName>
        <fullName evidence="7">5'-AMP-activated protein kinase subunit gamma-2</fullName>
    </submittedName>
</protein>
<dbReference type="GO" id="GO:0019887">
    <property type="term" value="F:protein kinase regulator activity"/>
    <property type="evidence" value="ECO:0007669"/>
    <property type="project" value="TreeGrafter"/>
</dbReference>
<keyword evidence="7" id="KW-0418">Kinase</keyword>
<accession>A0A087TTF2</accession>
<keyword evidence="8" id="KW-1185">Reference proteome</keyword>
<dbReference type="Proteomes" id="UP000054359">
    <property type="component" value="Unassembled WGS sequence"/>
</dbReference>
<dbReference type="SUPFAM" id="SSF54631">
    <property type="entry name" value="CBS-domain pair"/>
    <property type="match status" value="2"/>
</dbReference>
<dbReference type="OMA" id="CHRSHYF"/>
<organism evidence="7 8">
    <name type="scientific">Stegodyphus mimosarum</name>
    <name type="common">African social velvet spider</name>
    <dbReference type="NCBI Taxonomy" id="407821"/>
    <lineage>
        <taxon>Eukaryota</taxon>
        <taxon>Metazoa</taxon>
        <taxon>Ecdysozoa</taxon>
        <taxon>Arthropoda</taxon>
        <taxon>Chelicerata</taxon>
        <taxon>Arachnida</taxon>
        <taxon>Araneae</taxon>
        <taxon>Araneomorphae</taxon>
        <taxon>Entelegynae</taxon>
        <taxon>Eresoidea</taxon>
        <taxon>Eresidae</taxon>
        <taxon>Stegodyphus</taxon>
    </lineage>
</organism>
<feature type="non-terminal residue" evidence="7">
    <location>
        <position position="189"/>
    </location>
</feature>
<dbReference type="InterPro" id="IPR046342">
    <property type="entry name" value="CBS_dom_sf"/>
</dbReference>
<evidence type="ECO:0000256" key="5">
    <source>
        <dbReference type="PROSITE-ProRule" id="PRU00703"/>
    </source>
</evidence>
<dbReference type="PANTHER" id="PTHR13780:SF35">
    <property type="entry name" value="LD22662P"/>
    <property type="match status" value="1"/>
</dbReference>
<keyword evidence="7" id="KW-0808">Transferase</keyword>
<comment type="subunit">
    <text evidence="4">AMPK is a heterotrimer of an alpha catalytic subunit (PRKAA1 or PRKAA2), a beta (PRKAB1 or PRKAB2) and a gamma non-catalytic subunits (PRKAG1, PRKAG2 or PRKAG3). Interacts with FNIP1 and FNIP2.</text>
</comment>
<keyword evidence="3 5" id="KW-0129">CBS domain</keyword>
<evidence type="ECO:0000256" key="3">
    <source>
        <dbReference type="ARBA" id="ARBA00023122"/>
    </source>
</evidence>
<evidence type="ECO:0000313" key="8">
    <source>
        <dbReference type="Proteomes" id="UP000054359"/>
    </source>
</evidence>
<reference evidence="7 8" key="1">
    <citation type="submission" date="2013-11" db="EMBL/GenBank/DDBJ databases">
        <title>Genome sequencing of Stegodyphus mimosarum.</title>
        <authorList>
            <person name="Bechsgaard J."/>
        </authorList>
    </citation>
    <scope>NUCLEOTIDE SEQUENCE [LARGE SCALE GENOMIC DNA]</scope>
</reference>
<comment type="similarity">
    <text evidence="1">Belongs to the 5'-AMP-activated protein kinase gamma subunit family.</text>
</comment>
<dbReference type="Gene3D" id="3.10.580.10">
    <property type="entry name" value="CBS-domain"/>
    <property type="match status" value="2"/>
</dbReference>
<name>A0A087TTF2_STEMI</name>
<keyword evidence="2" id="KW-0677">Repeat</keyword>
<dbReference type="InterPro" id="IPR000644">
    <property type="entry name" value="CBS_dom"/>
</dbReference>
<dbReference type="GO" id="GO:0019901">
    <property type="term" value="F:protein kinase binding"/>
    <property type="evidence" value="ECO:0007669"/>
    <property type="project" value="TreeGrafter"/>
</dbReference>
<feature type="domain" description="CBS" evidence="6">
    <location>
        <begin position="120"/>
        <end position="180"/>
    </location>
</feature>
<dbReference type="PANTHER" id="PTHR13780">
    <property type="entry name" value="AMP-ACTIVATED PROTEIN KINASE, GAMMA REGULATORY SUBUNIT"/>
    <property type="match status" value="1"/>
</dbReference>
<dbReference type="OrthoDB" id="449052at2759"/>
<dbReference type="GO" id="GO:0016208">
    <property type="term" value="F:AMP binding"/>
    <property type="evidence" value="ECO:0007669"/>
    <property type="project" value="TreeGrafter"/>
</dbReference>
<dbReference type="EMBL" id="KK116660">
    <property type="protein sequence ID" value="KFM68391.1"/>
    <property type="molecule type" value="Genomic_DNA"/>
</dbReference>
<evidence type="ECO:0000256" key="2">
    <source>
        <dbReference type="ARBA" id="ARBA00022737"/>
    </source>
</evidence>
<dbReference type="InterPro" id="IPR050511">
    <property type="entry name" value="AMPK_gamma/SDS23_families"/>
</dbReference>
<sequence>MLTISDFINVLRHYYYSSREDIKDIENQKILTWRKITQVEKPFIKIGPNESLAQATKLLIHEGVHRLPVYEERRNSVLFLITRRRLLQYLYNNLIDKFGKTNAKTPLFFKKTIGELKLGTLENIAKITLRSNVIEALDLFVERNVSALPVVDDDGLLVDIFAKFDVFALAKEQTYHNLDMSISEALDKA</sequence>
<dbReference type="PROSITE" id="PS51371">
    <property type="entry name" value="CBS"/>
    <property type="match status" value="2"/>
</dbReference>
<dbReference type="SMART" id="SM00116">
    <property type="entry name" value="CBS"/>
    <property type="match status" value="2"/>
</dbReference>
<dbReference type="GO" id="GO:0005737">
    <property type="term" value="C:cytoplasm"/>
    <property type="evidence" value="ECO:0007669"/>
    <property type="project" value="TreeGrafter"/>
</dbReference>
<evidence type="ECO:0000256" key="1">
    <source>
        <dbReference type="ARBA" id="ARBA00006750"/>
    </source>
</evidence>
<dbReference type="GO" id="GO:0031588">
    <property type="term" value="C:nucleotide-activated protein kinase complex"/>
    <property type="evidence" value="ECO:0007669"/>
    <property type="project" value="TreeGrafter"/>
</dbReference>
<dbReference type="STRING" id="407821.A0A087TTF2"/>
<dbReference type="Pfam" id="PF00571">
    <property type="entry name" value="CBS"/>
    <property type="match status" value="2"/>
</dbReference>
<gene>
    <name evidence="7" type="ORF">X975_01846</name>
</gene>
<feature type="domain" description="CBS" evidence="6">
    <location>
        <begin position="39"/>
        <end position="97"/>
    </location>
</feature>
<proteinExistence type="inferred from homology"/>
<dbReference type="AlphaFoldDB" id="A0A087TTF2"/>
<evidence type="ECO:0000313" key="7">
    <source>
        <dbReference type="EMBL" id="KFM68391.1"/>
    </source>
</evidence>
<evidence type="ECO:0000256" key="4">
    <source>
        <dbReference type="ARBA" id="ARBA00025878"/>
    </source>
</evidence>